<feature type="non-terminal residue" evidence="1">
    <location>
        <position position="1"/>
    </location>
</feature>
<keyword evidence="2" id="KW-1185">Reference proteome</keyword>
<dbReference type="Proteomes" id="UP000831701">
    <property type="component" value="Chromosome 1"/>
</dbReference>
<proteinExistence type="predicted"/>
<name>A0ACB8XEV4_9TELE</name>
<organism evidence="1 2">
    <name type="scientific">Scortum barcoo</name>
    <name type="common">barcoo grunter</name>
    <dbReference type="NCBI Taxonomy" id="214431"/>
    <lineage>
        <taxon>Eukaryota</taxon>
        <taxon>Metazoa</taxon>
        <taxon>Chordata</taxon>
        <taxon>Craniata</taxon>
        <taxon>Vertebrata</taxon>
        <taxon>Euteleostomi</taxon>
        <taxon>Actinopterygii</taxon>
        <taxon>Neopterygii</taxon>
        <taxon>Teleostei</taxon>
        <taxon>Neoteleostei</taxon>
        <taxon>Acanthomorphata</taxon>
        <taxon>Eupercaria</taxon>
        <taxon>Centrarchiformes</taxon>
        <taxon>Terapontoidei</taxon>
        <taxon>Terapontidae</taxon>
        <taxon>Scortum</taxon>
    </lineage>
</organism>
<comment type="caution">
    <text evidence="1">The sequence shown here is derived from an EMBL/GenBank/DDBJ whole genome shotgun (WGS) entry which is preliminary data.</text>
</comment>
<evidence type="ECO:0000313" key="1">
    <source>
        <dbReference type="EMBL" id="KAI3377363.1"/>
    </source>
</evidence>
<gene>
    <name evidence="1" type="ORF">L3Q82_008406</name>
</gene>
<protein>
    <submittedName>
        <fullName evidence="1">Uncharacterized protein</fullName>
    </submittedName>
</protein>
<reference evidence="1" key="1">
    <citation type="submission" date="2022-04" db="EMBL/GenBank/DDBJ databases">
        <title>Jade perch genome.</title>
        <authorList>
            <person name="Chao B."/>
        </authorList>
    </citation>
    <scope>NUCLEOTIDE SEQUENCE</scope>
    <source>
        <strain evidence="1">CB-2022</strain>
    </source>
</reference>
<evidence type="ECO:0000313" key="2">
    <source>
        <dbReference type="Proteomes" id="UP000831701"/>
    </source>
</evidence>
<sequence>WSPVAPPPHSCLRSAPIRSRRVTFSQDLWPCEEDKDPGGPLLSETRRVLTPPSGQRSRIRPLLLLGVSELSVVLGRLLQLMEQHWTGPGSLLRHQQFLSGAYDLLSELLQPAGGAQDEGRACGPTCESVQLLLLRRKLERSELQLVSDTNSLSDSGGGL</sequence>
<dbReference type="EMBL" id="CM041531">
    <property type="protein sequence ID" value="KAI3377363.1"/>
    <property type="molecule type" value="Genomic_DNA"/>
</dbReference>
<accession>A0ACB8XEV4</accession>